<dbReference type="EMBL" id="CP015820">
    <property type="protein sequence ID" value="AQT43411.1"/>
    <property type="molecule type" value="Genomic_DNA"/>
</dbReference>
<accession>A0A1U9MD80</accession>
<name>A0A1U9MD80_9HYPH</name>
<gene>
    <name evidence="1" type="ORF">BBC0178_019690</name>
</gene>
<evidence type="ECO:0000313" key="1">
    <source>
        <dbReference type="EMBL" id="AQT43411.1"/>
    </source>
</evidence>
<dbReference type="Proteomes" id="UP000189660">
    <property type="component" value="Chromosome"/>
</dbReference>
<sequence>MNGSLKTIKALVIHLERANERESQVALLKKYLPCPTIVLNAIDSLSLDDQTIHRFYQKKLYRPYYPFTLSKMKLRVFYPTGSPGKK</sequence>
<evidence type="ECO:0000313" key="2">
    <source>
        <dbReference type="Proteomes" id="UP000189660"/>
    </source>
</evidence>
<organism evidence="1 2">
    <name type="scientific">Bartonella apihabitans</name>
    <dbReference type="NCBI Taxonomy" id="2750929"/>
    <lineage>
        <taxon>Bacteria</taxon>
        <taxon>Pseudomonadati</taxon>
        <taxon>Pseudomonadota</taxon>
        <taxon>Alphaproteobacteria</taxon>
        <taxon>Hyphomicrobiales</taxon>
        <taxon>Bartonellaceae</taxon>
        <taxon>Bartonella</taxon>
    </lineage>
</organism>
<dbReference type="KEGG" id="bapa:BBC0178_019690"/>
<reference evidence="1 2" key="1">
    <citation type="submission" date="2016-11" db="EMBL/GenBank/DDBJ databases">
        <title>Comparative genomics of Bartonella apis.</title>
        <authorList>
            <person name="Engel P."/>
        </authorList>
    </citation>
    <scope>NUCLEOTIDE SEQUENCE [LARGE SCALE GENOMIC DNA]</scope>
    <source>
        <strain evidence="1 2">BBC0178</strain>
    </source>
</reference>
<protein>
    <submittedName>
        <fullName evidence="1">Uncharacterized protein</fullName>
    </submittedName>
</protein>
<proteinExistence type="predicted"/>
<dbReference type="AlphaFoldDB" id="A0A1U9MD80"/>
<keyword evidence="2" id="KW-1185">Reference proteome</keyword>